<sequence>MHSARATAKEQLRRAQEYQSRYYDNKHKPEVFHQGDLVLLSTKHINILHQPNKKLSSKFIGPFRVQDAVGTQAYRLQLPPNYRIHNVFHVSLLERWKPRENQEDNTQPPEITPEGKEVWEVEKILGKRIRKGQLQYWLRWKGYDESWDTWTPASDFENMEDLIQEFNQSAQHKRQRGRAGGSHS</sequence>
<protein>
    <submittedName>
        <fullName evidence="1">Uncharacterized protein</fullName>
    </submittedName>
</protein>
<name>A0ACB6FB62_9PLEO</name>
<gene>
    <name evidence="1" type="ORF">AG0111_0g10137</name>
</gene>
<accession>A0ACB6FB62</accession>
<comment type="caution">
    <text evidence="1">The sequence shown here is derived from an EMBL/GenBank/DDBJ whole genome shotgun (WGS) entry which is preliminary data.</text>
</comment>
<evidence type="ECO:0000313" key="1">
    <source>
        <dbReference type="EMBL" id="KAB2101706.1"/>
    </source>
</evidence>
<dbReference type="Proteomes" id="UP000293547">
    <property type="component" value="Unassembled WGS sequence"/>
</dbReference>
<proteinExistence type="predicted"/>
<dbReference type="EMBL" id="PDWZ02000011">
    <property type="protein sequence ID" value="KAB2101706.1"/>
    <property type="molecule type" value="Genomic_DNA"/>
</dbReference>
<reference evidence="1 2" key="1">
    <citation type="journal article" date="2019" name="bioRxiv">
        <title>Genomics, evolutionary history and diagnostics of the Alternaria alternata species group including apple and Asian pear pathotypes.</title>
        <authorList>
            <person name="Armitage A.D."/>
            <person name="Cockerton H.M."/>
            <person name="Sreenivasaprasad S."/>
            <person name="Woodhall J.W."/>
            <person name="Lane C.R."/>
            <person name="Harrison R.J."/>
            <person name="Clarkson J.P."/>
        </authorList>
    </citation>
    <scope>NUCLEOTIDE SEQUENCE [LARGE SCALE GENOMIC DNA]</scope>
    <source>
        <strain evidence="1 2">FERA 650</strain>
    </source>
</reference>
<organism evidence="1 2">
    <name type="scientific">Alternaria gaisen</name>
    <dbReference type="NCBI Taxonomy" id="167740"/>
    <lineage>
        <taxon>Eukaryota</taxon>
        <taxon>Fungi</taxon>
        <taxon>Dikarya</taxon>
        <taxon>Ascomycota</taxon>
        <taxon>Pezizomycotina</taxon>
        <taxon>Dothideomycetes</taxon>
        <taxon>Pleosporomycetidae</taxon>
        <taxon>Pleosporales</taxon>
        <taxon>Pleosporineae</taxon>
        <taxon>Pleosporaceae</taxon>
        <taxon>Alternaria</taxon>
        <taxon>Alternaria sect. Alternaria</taxon>
    </lineage>
</organism>
<evidence type="ECO:0000313" key="2">
    <source>
        <dbReference type="Proteomes" id="UP000293547"/>
    </source>
</evidence>
<keyword evidence="2" id="KW-1185">Reference proteome</keyword>